<dbReference type="STRING" id="8154.ENSACLP00000025817"/>
<reference evidence="1" key="4">
    <citation type="submission" date="2025-09" db="UniProtKB">
        <authorList>
            <consortium name="Ensembl"/>
        </authorList>
    </citation>
    <scope>IDENTIFICATION</scope>
</reference>
<sequence length="184" mass="20432">MTVSRVLWISCLLIGSIICVPVEYVALNTFWLLPCFSSDYGFDMEYDDMGTYPMQEGAFFYDHSQDSANYEANDGYAHIATDSSAGPRSYGSNTMVGDDWFTSGYTGGDRVYTDTSGEENKPVFSDVSGLEPVYTTGSRSRYQRGRAVFAQTRYTPTESVGLPIQSRVSSHWCKSPSKVTSLKL</sequence>
<protein>
    <submittedName>
        <fullName evidence="1">Uncharacterized protein</fullName>
    </submittedName>
</protein>
<dbReference type="Pfam" id="PF07117">
    <property type="entry name" value="DUF1373"/>
    <property type="match status" value="1"/>
</dbReference>
<dbReference type="Ensembl" id="ENSACLT00000026429.2">
    <property type="protein sequence ID" value="ENSACLP00000025817.2"/>
    <property type="gene ID" value="ENSACLG00000017569.2"/>
</dbReference>
<reference evidence="2" key="2">
    <citation type="submission" date="2023-03" db="EMBL/GenBank/DDBJ databases">
        <authorList>
            <consortium name="Wellcome Sanger Institute Data Sharing"/>
        </authorList>
    </citation>
    <scope>NUCLEOTIDE SEQUENCE [LARGE SCALE GENOMIC DNA]</scope>
</reference>
<organism evidence="1 2">
    <name type="scientific">Astatotilapia calliptera</name>
    <name type="common">Eastern happy</name>
    <name type="synonym">Chromis callipterus</name>
    <dbReference type="NCBI Taxonomy" id="8154"/>
    <lineage>
        <taxon>Eukaryota</taxon>
        <taxon>Metazoa</taxon>
        <taxon>Chordata</taxon>
        <taxon>Craniata</taxon>
        <taxon>Vertebrata</taxon>
        <taxon>Euteleostomi</taxon>
        <taxon>Actinopterygii</taxon>
        <taxon>Neopterygii</taxon>
        <taxon>Teleostei</taxon>
        <taxon>Neoteleostei</taxon>
        <taxon>Acanthomorphata</taxon>
        <taxon>Ovalentaria</taxon>
        <taxon>Cichlomorphae</taxon>
        <taxon>Cichliformes</taxon>
        <taxon>Cichlidae</taxon>
        <taxon>African cichlids</taxon>
        <taxon>Pseudocrenilabrinae</taxon>
        <taxon>Haplochromini</taxon>
        <taxon>Astatotilapia</taxon>
    </lineage>
</organism>
<dbReference type="Bgee" id="ENSACLG00000017569">
    <property type="expression patterns" value="Expressed in testis and 2 other cell types or tissues"/>
</dbReference>
<evidence type="ECO:0000313" key="1">
    <source>
        <dbReference type="Ensembl" id="ENSACLP00000025817.2"/>
    </source>
</evidence>
<keyword evidence="2" id="KW-1185">Reference proteome</keyword>
<dbReference type="InterPro" id="IPR009803">
    <property type="entry name" value="DUF1373"/>
</dbReference>
<name>A0A3P8Q9H9_ASTCA</name>
<reference evidence="1 2" key="1">
    <citation type="submission" date="2018-05" db="EMBL/GenBank/DDBJ databases">
        <authorList>
            <person name="Datahose"/>
        </authorList>
    </citation>
    <scope>NUCLEOTIDE SEQUENCE</scope>
</reference>
<accession>A0A3P8Q9H9</accession>
<reference evidence="1" key="3">
    <citation type="submission" date="2025-08" db="UniProtKB">
        <authorList>
            <consortium name="Ensembl"/>
        </authorList>
    </citation>
    <scope>IDENTIFICATION</scope>
</reference>
<proteinExistence type="predicted"/>
<dbReference type="GeneTree" id="ENSGT00500000045734"/>
<evidence type="ECO:0000313" key="2">
    <source>
        <dbReference type="Proteomes" id="UP000265100"/>
    </source>
</evidence>
<dbReference type="Proteomes" id="UP000265100">
    <property type="component" value="Chromosome 7"/>
</dbReference>
<dbReference type="OMA" id="EGAFFYD"/>
<dbReference type="AlphaFoldDB" id="A0A3P8Q9H9"/>